<evidence type="ECO:0000256" key="1">
    <source>
        <dbReference type="ARBA" id="ARBA00004123"/>
    </source>
</evidence>
<dbReference type="EMBL" id="JBFMKM010000013">
    <property type="protein sequence ID" value="KAL1301822.1"/>
    <property type="molecule type" value="Genomic_DNA"/>
</dbReference>
<evidence type="ECO:0000256" key="4">
    <source>
        <dbReference type="ARBA" id="ARBA00023163"/>
    </source>
</evidence>
<dbReference type="PANTHER" id="PTHR31845:SF17">
    <property type="entry name" value="ZN(II)2CYS6 TRANSCRIPTION FACTOR (EUROFUNG)"/>
    <property type="match status" value="1"/>
</dbReference>
<accession>A0ABR3P6Y7</accession>
<reference evidence="7 8" key="1">
    <citation type="submission" date="2024-07" db="EMBL/GenBank/DDBJ databases">
        <title>Draft sequence of the Neodothiora populina.</title>
        <authorList>
            <person name="Drown D.D."/>
            <person name="Schuette U.S."/>
            <person name="Buechlein A.B."/>
            <person name="Rusch D.R."/>
            <person name="Winton L.W."/>
            <person name="Adams G.A."/>
        </authorList>
    </citation>
    <scope>NUCLEOTIDE SEQUENCE [LARGE SCALE GENOMIC DNA]</scope>
    <source>
        <strain evidence="7 8">CPC 39397</strain>
    </source>
</reference>
<dbReference type="Proteomes" id="UP001562354">
    <property type="component" value="Unassembled WGS sequence"/>
</dbReference>
<name>A0ABR3P6Y7_9PEZI</name>
<comment type="caution">
    <text evidence="7">The sequence shown here is derived from an EMBL/GenBank/DDBJ whole genome shotgun (WGS) entry which is preliminary data.</text>
</comment>
<keyword evidence="5" id="KW-0539">Nucleus</keyword>
<dbReference type="RefSeq" id="XP_069198098.1">
    <property type="nucleotide sequence ID" value="XM_069345889.1"/>
</dbReference>
<evidence type="ECO:0000256" key="2">
    <source>
        <dbReference type="ARBA" id="ARBA00023015"/>
    </source>
</evidence>
<evidence type="ECO:0000256" key="5">
    <source>
        <dbReference type="ARBA" id="ARBA00023242"/>
    </source>
</evidence>
<evidence type="ECO:0000313" key="7">
    <source>
        <dbReference type="EMBL" id="KAL1301822.1"/>
    </source>
</evidence>
<dbReference type="InterPro" id="IPR051089">
    <property type="entry name" value="prtT"/>
</dbReference>
<dbReference type="PANTHER" id="PTHR31845">
    <property type="entry name" value="FINGER DOMAIN PROTEIN, PUTATIVE-RELATED"/>
    <property type="match status" value="1"/>
</dbReference>
<feature type="region of interest" description="Disordered" evidence="6">
    <location>
        <begin position="189"/>
        <end position="209"/>
    </location>
</feature>
<protein>
    <submittedName>
        <fullName evidence="7">Uncharacterized protein</fullName>
    </submittedName>
</protein>
<keyword evidence="2" id="KW-0805">Transcription regulation</keyword>
<keyword evidence="4" id="KW-0804">Transcription</keyword>
<dbReference type="CDD" id="cd12148">
    <property type="entry name" value="fungal_TF_MHR"/>
    <property type="match status" value="1"/>
</dbReference>
<sequence length="262" mass="29299">MGNARQFFGRDMGGMLTPNAADHIAHFDAQLDEWMRQWMNRLINHDSIGNFPSRGVLLHYNLAKLHLHSHVFRGLGDSAVPPHFHNSAVTAANAATQIFELLLTDVSLRDGLVGMPHYTHTMIAFACGFLMQIISKYDSTFVSPPTVHDLIGRLVEQFRSMPTGTWHLVRLLAEGLEKMAKASLRNQQSRPMGGYQSHAAPPNNGQMQNGTGLTPMDYIPRQGEFNMNQPDPFTMPDFGLSNSFLPFEDVNSLFRSTDLGYL</sequence>
<organism evidence="7 8">
    <name type="scientific">Neodothiora populina</name>
    <dbReference type="NCBI Taxonomy" id="2781224"/>
    <lineage>
        <taxon>Eukaryota</taxon>
        <taxon>Fungi</taxon>
        <taxon>Dikarya</taxon>
        <taxon>Ascomycota</taxon>
        <taxon>Pezizomycotina</taxon>
        <taxon>Dothideomycetes</taxon>
        <taxon>Dothideomycetidae</taxon>
        <taxon>Dothideales</taxon>
        <taxon>Dothioraceae</taxon>
        <taxon>Neodothiora</taxon>
    </lineage>
</organism>
<gene>
    <name evidence="7" type="ORF">AAFC00_006009</name>
</gene>
<proteinExistence type="predicted"/>
<keyword evidence="3" id="KW-0238">DNA-binding</keyword>
<comment type="subcellular location">
    <subcellularLocation>
        <location evidence="1">Nucleus</location>
    </subcellularLocation>
</comment>
<evidence type="ECO:0000313" key="8">
    <source>
        <dbReference type="Proteomes" id="UP001562354"/>
    </source>
</evidence>
<evidence type="ECO:0000256" key="6">
    <source>
        <dbReference type="SAM" id="MobiDB-lite"/>
    </source>
</evidence>
<keyword evidence="8" id="KW-1185">Reference proteome</keyword>
<dbReference type="GeneID" id="95979708"/>
<evidence type="ECO:0000256" key="3">
    <source>
        <dbReference type="ARBA" id="ARBA00023125"/>
    </source>
</evidence>